<reference evidence="1 2" key="1">
    <citation type="journal article" date="2010" name="Science">
        <title>Genomic comparison of the ants Camponotus floridanus and Harpegnathos saltator.</title>
        <authorList>
            <person name="Bonasio R."/>
            <person name="Zhang G."/>
            <person name="Ye C."/>
            <person name="Mutti N.S."/>
            <person name="Fang X."/>
            <person name="Qin N."/>
            <person name="Donahue G."/>
            <person name="Yang P."/>
            <person name="Li Q."/>
            <person name="Li C."/>
            <person name="Zhang P."/>
            <person name="Huang Z."/>
            <person name="Berger S.L."/>
            <person name="Reinberg D."/>
            <person name="Wang J."/>
            <person name="Liebig J."/>
        </authorList>
    </citation>
    <scope>NUCLEOTIDE SEQUENCE [LARGE SCALE GENOMIC DNA]</scope>
    <source>
        <strain evidence="1 2">R22 G/1</strain>
    </source>
</reference>
<dbReference type="Proteomes" id="UP000008237">
    <property type="component" value="Unassembled WGS sequence"/>
</dbReference>
<proteinExistence type="predicted"/>
<dbReference type="EMBL" id="GL453503">
    <property type="protein sequence ID" value="EFN75943.1"/>
    <property type="molecule type" value="Genomic_DNA"/>
</dbReference>
<protein>
    <submittedName>
        <fullName evidence="1">Uncharacterized protein</fullName>
    </submittedName>
</protein>
<dbReference type="AlphaFoldDB" id="E2C7X3"/>
<dbReference type="Gene3D" id="3.30.420.10">
    <property type="entry name" value="Ribonuclease H-like superfamily/Ribonuclease H"/>
    <property type="match status" value="1"/>
</dbReference>
<evidence type="ECO:0000313" key="2">
    <source>
        <dbReference type="Proteomes" id="UP000008237"/>
    </source>
</evidence>
<sequence length="62" mass="6906">CGIVDGIFIGPHFFEGTVNAGRYSDFLQNRLPMLLQEVPLATRESMWSQQDGALAHSAWVVK</sequence>
<dbReference type="GO" id="GO:0003676">
    <property type="term" value="F:nucleic acid binding"/>
    <property type="evidence" value="ECO:0007669"/>
    <property type="project" value="InterPro"/>
</dbReference>
<evidence type="ECO:0000313" key="1">
    <source>
        <dbReference type="EMBL" id="EFN75943.1"/>
    </source>
</evidence>
<dbReference type="InParanoid" id="E2C7X3"/>
<dbReference type="InterPro" id="IPR036397">
    <property type="entry name" value="RNaseH_sf"/>
</dbReference>
<feature type="non-terminal residue" evidence="1">
    <location>
        <position position="62"/>
    </location>
</feature>
<name>E2C7X3_HARSA</name>
<feature type="non-terminal residue" evidence="1">
    <location>
        <position position="1"/>
    </location>
</feature>
<organism evidence="2">
    <name type="scientific">Harpegnathos saltator</name>
    <name type="common">Jerdon's jumping ant</name>
    <dbReference type="NCBI Taxonomy" id="610380"/>
    <lineage>
        <taxon>Eukaryota</taxon>
        <taxon>Metazoa</taxon>
        <taxon>Ecdysozoa</taxon>
        <taxon>Arthropoda</taxon>
        <taxon>Hexapoda</taxon>
        <taxon>Insecta</taxon>
        <taxon>Pterygota</taxon>
        <taxon>Neoptera</taxon>
        <taxon>Endopterygota</taxon>
        <taxon>Hymenoptera</taxon>
        <taxon>Apocrita</taxon>
        <taxon>Aculeata</taxon>
        <taxon>Formicoidea</taxon>
        <taxon>Formicidae</taxon>
        <taxon>Ponerinae</taxon>
        <taxon>Ponerini</taxon>
        <taxon>Harpegnathos</taxon>
    </lineage>
</organism>
<dbReference type="OMA" id="TRESMWS"/>
<gene>
    <name evidence="1" type="ORF">EAI_14062</name>
</gene>
<accession>E2C7X3</accession>
<keyword evidence="2" id="KW-1185">Reference proteome</keyword>